<organism evidence="2 3">
    <name type="scientific">Adineta steineri</name>
    <dbReference type="NCBI Taxonomy" id="433720"/>
    <lineage>
        <taxon>Eukaryota</taxon>
        <taxon>Metazoa</taxon>
        <taxon>Spiralia</taxon>
        <taxon>Gnathifera</taxon>
        <taxon>Rotifera</taxon>
        <taxon>Eurotatoria</taxon>
        <taxon>Bdelloidea</taxon>
        <taxon>Adinetida</taxon>
        <taxon>Adinetidae</taxon>
        <taxon>Adineta</taxon>
    </lineage>
</organism>
<dbReference type="AlphaFoldDB" id="A0A815H8X0"/>
<reference evidence="2" key="1">
    <citation type="submission" date="2021-02" db="EMBL/GenBank/DDBJ databases">
        <authorList>
            <person name="Nowell W R."/>
        </authorList>
    </citation>
    <scope>NUCLEOTIDE SEQUENCE</scope>
</reference>
<gene>
    <name evidence="2" type="ORF">IZO911_LOCUS36670</name>
</gene>
<accession>A0A815H8X0</accession>
<dbReference type="Gene3D" id="3.80.10.10">
    <property type="entry name" value="Ribonuclease Inhibitor"/>
    <property type="match status" value="1"/>
</dbReference>
<dbReference type="InterPro" id="IPR032675">
    <property type="entry name" value="LRR_dom_sf"/>
</dbReference>
<evidence type="ECO:0000259" key="1">
    <source>
        <dbReference type="PROSITE" id="PS50181"/>
    </source>
</evidence>
<proteinExistence type="predicted"/>
<dbReference type="Proteomes" id="UP000663860">
    <property type="component" value="Unassembled WGS sequence"/>
</dbReference>
<feature type="domain" description="F-box" evidence="1">
    <location>
        <begin position="1"/>
        <end position="48"/>
    </location>
</feature>
<name>A0A815H8X0_9BILA</name>
<sequence length="621" mass="74245">MEQLPDEIWLLIYRYLHHIDILNSFTNLNNRFQSLIRLYLYNIHLNEISLNTFEQFTHNVLPNYGDHIRSLTIENIHHISFFNENNILQLMKNLESNSFTNLNNRFQSLIRLYLYNIHLNEISLNTFEQFTHNVLPNYGDHIRSLTIENIHHISFFNENNILQLMKNLESVTFTINRNDNLQIIQSWYSHFKSMQQLTQIHIEGSYGSAEIINNLNTFAPSSLTNLTVLSLYPTPWFENSINIQLNIKILKIHVFYLSDIWDLLQNLVNLEELYLSVSNMTEFTVVKKIIPRFLIKLHLEFGRFEESTYATYFERMMDFLEHFKNQLQTLILVVTSSEPEFIDPNQLQLIEKSFSHLKSFEYLIHTTHCPSHNFDQVQQLPNETYLISTKKPRRPVSFSHKLRNDFTCEFDSDLQLNELYNTDALSLMSVIQLFPSQPFDICYKLSNLRYLSYNEGRTDSSRLDKPELFSKIILQSPNLRVLNIELENSSDIFELLQYIPYPLRKINHFTCNYSQLSHVLFIKELAQFLPYVKHIQLKINFTNNYNWNDKLQFLTRTILQSRQYFRNMINLYLCMNINDDKQYKIYKELKSWCNLQRLKIYCPKDEPYSLVFKKSKFSICL</sequence>
<evidence type="ECO:0000313" key="3">
    <source>
        <dbReference type="Proteomes" id="UP000663860"/>
    </source>
</evidence>
<comment type="caution">
    <text evidence="2">The sequence shown here is derived from an EMBL/GenBank/DDBJ whole genome shotgun (WGS) entry which is preliminary data.</text>
</comment>
<dbReference type="SUPFAM" id="SSF52047">
    <property type="entry name" value="RNI-like"/>
    <property type="match status" value="1"/>
</dbReference>
<dbReference type="InterPro" id="IPR001810">
    <property type="entry name" value="F-box_dom"/>
</dbReference>
<evidence type="ECO:0000313" key="2">
    <source>
        <dbReference type="EMBL" id="CAF1349109.1"/>
    </source>
</evidence>
<dbReference type="PROSITE" id="PS50181">
    <property type="entry name" value="FBOX"/>
    <property type="match status" value="1"/>
</dbReference>
<dbReference type="EMBL" id="CAJNOE010000867">
    <property type="protein sequence ID" value="CAF1349109.1"/>
    <property type="molecule type" value="Genomic_DNA"/>
</dbReference>
<protein>
    <recommendedName>
        <fullName evidence="1">F-box domain-containing protein</fullName>
    </recommendedName>
</protein>